<keyword evidence="8" id="KW-0805">Transcription regulation</keyword>
<evidence type="ECO:0000256" key="5">
    <source>
        <dbReference type="ARBA" id="ARBA00022491"/>
    </source>
</evidence>
<keyword evidence="10" id="KW-0804">Transcription</keyword>
<dbReference type="InterPro" id="IPR036388">
    <property type="entry name" value="WH-like_DNA-bd_sf"/>
</dbReference>
<dbReference type="GO" id="GO:0045892">
    <property type="term" value="P:negative regulation of DNA-templated transcription"/>
    <property type="evidence" value="ECO:0007669"/>
    <property type="project" value="TreeGrafter"/>
</dbReference>
<feature type="binding site" evidence="11">
    <location>
        <position position="101"/>
    </location>
    <ligand>
        <name>Zn(2+)</name>
        <dbReference type="ChEBI" id="CHEBI:29105"/>
    </ligand>
</feature>
<evidence type="ECO:0000256" key="11">
    <source>
        <dbReference type="PIRSR" id="PIRSR602481-1"/>
    </source>
</evidence>
<name>A0A1F2UQ36_9ACTN</name>
<dbReference type="Gene3D" id="3.30.1490.190">
    <property type="match status" value="1"/>
</dbReference>
<dbReference type="InterPro" id="IPR002481">
    <property type="entry name" value="FUR"/>
</dbReference>
<dbReference type="CDD" id="cd07153">
    <property type="entry name" value="Fur_like"/>
    <property type="match status" value="1"/>
</dbReference>
<evidence type="ECO:0000256" key="9">
    <source>
        <dbReference type="ARBA" id="ARBA00023125"/>
    </source>
</evidence>
<evidence type="ECO:0000313" key="14">
    <source>
        <dbReference type="Proteomes" id="UP000178086"/>
    </source>
</evidence>
<feature type="binding site" evidence="12">
    <location>
        <position position="95"/>
    </location>
    <ligand>
        <name>Fe cation</name>
        <dbReference type="ChEBI" id="CHEBI:24875"/>
    </ligand>
</feature>
<accession>A0A1F2UQ36</accession>
<evidence type="ECO:0000256" key="10">
    <source>
        <dbReference type="ARBA" id="ARBA00023163"/>
    </source>
</evidence>
<dbReference type="Pfam" id="PF01475">
    <property type="entry name" value="FUR"/>
    <property type="match status" value="1"/>
</dbReference>
<reference evidence="13 14" key="1">
    <citation type="journal article" date="2016" name="Nat. Commun.">
        <title>Thousands of microbial genomes shed light on interconnected biogeochemical processes in an aquifer system.</title>
        <authorList>
            <person name="Anantharaman K."/>
            <person name="Brown C.T."/>
            <person name="Hug L.A."/>
            <person name="Sharon I."/>
            <person name="Castelle C.J."/>
            <person name="Probst A.J."/>
            <person name="Thomas B.C."/>
            <person name="Singh A."/>
            <person name="Wilkins M.J."/>
            <person name="Karaoz U."/>
            <person name="Brodie E.L."/>
            <person name="Williams K.H."/>
            <person name="Hubbard S.S."/>
            <person name="Banfield J.F."/>
        </authorList>
    </citation>
    <scope>NUCLEOTIDE SEQUENCE [LARGE SCALE GENOMIC DNA]</scope>
</reference>
<keyword evidence="7 11" id="KW-0862">Zinc</keyword>
<keyword evidence="6 11" id="KW-0479">Metal-binding</keyword>
<dbReference type="GO" id="GO:0008270">
    <property type="term" value="F:zinc ion binding"/>
    <property type="evidence" value="ECO:0007669"/>
    <property type="project" value="TreeGrafter"/>
</dbReference>
<feature type="binding site" evidence="11">
    <location>
        <position position="104"/>
    </location>
    <ligand>
        <name>Zn(2+)</name>
        <dbReference type="ChEBI" id="CHEBI:29105"/>
    </ligand>
</feature>
<dbReference type="GO" id="GO:0000976">
    <property type="term" value="F:transcription cis-regulatory region binding"/>
    <property type="evidence" value="ECO:0007669"/>
    <property type="project" value="TreeGrafter"/>
</dbReference>
<dbReference type="InterPro" id="IPR036390">
    <property type="entry name" value="WH_DNA-bd_sf"/>
</dbReference>
<organism evidence="13 14">
    <name type="scientific">Candidatus Aquicultor primus</name>
    <dbReference type="NCBI Taxonomy" id="1797195"/>
    <lineage>
        <taxon>Bacteria</taxon>
        <taxon>Bacillati</taxon>
        <taxon>Actinomycetota</taxon>
        <taxon>Candidatus Aquicultoria</taxon>
        <taxon>Candidatus Aquicultorales</taxon>
        <taxon>Candidatus Aquicultoraceae</taxon>
        <taxon>Candidatus Aquicultor</taxon>
    </lineage>
</organism>
<keyword evidence="5" id="KW-0678">Repressor</keyword>
<dbReference type="AlphaFoldDB" id="A0A1F2UQ36"/>
<dbReference type="PANTHER" id="PTHR33202:SF2">
    <property type="entry name" value="FERRIC UPTAKE REGULATION PROTEIN"/>
    <property type="match status" value="1"/>
</dbReference>
<protein>
    <recommendedName>
        <fullName evidence="15">Transcriptional repressor</fullName>
    </recommendedName>
</protein>
<evidence type="ECO:0000256" key="8">
    <source>
        <dbReference type="ARBA" id="ARBA00023015"/>
    </source>
</evidence>
<keyword evidence="4" id="KW-0963">Cytoplasm</keyword>
<evidence type="ECO:0000256" key="1">
    <source>
        <dbReference type="ARBA" id="ARBA00004496"/>
    </source>
</evidence>
<dbReference type="PANTHER" id="PTHR33202">
    <property type="entry name" value="ZINC UPTAKE REGULATION PROTEIN"/>
    <property type="match status" value="1"/>
</dbReference>
<keyword evidence="9" id="KW-0238">DNA-binding</keyword>
<evidence type="ECO:0000256" key="6">
    <source>
        <dbReference type="ARBA" id="ARBA00022723"/>
    </source>
</evidence>
<comment type="caution">
    <text evidence="13">The sequence shown here is derived from an EMBL/GenBank/DDBJ whole genome shotgun (WGS) entry which is preliminary data.</text>
</comment>
<keyword evidence="12" id="KW-0408">Iron</keyword>
<comment type="cofactor">
    <cofactor evidence="12">
        <name>Mn(2+)</name>
        <dbReference type="ChEBI" id="CHEBI:29035"/>
    </cofactor>
    <cofactor evidence="12">
        <name>Fe(2+)</name>
        <dbReference type="ChEBI" id="CHEBI:29033"/>
    </cofactor>
    <text evidence="12">Binds 1 Mn(2+) or Fe(2+) ion per subunit.</text>
</comment>
<comment type="cofactor">
    <cofactor evidence="11">
        <name>Zn(2+)</name>
        <dbReference type="ChEBI" id="CHEBI:29105"/>
    </cofactor>
    <text evidence="11">Binds 1 zinc ion per subunit.</text>
</comment>
<comment type="subcellular location">
    <subcellularLocation>
        <location evidence="1">Cytoplasm</location>
    </subcellularLocation>
</comment>
<sequence>MERVMRPETQQFMKFIETKGLLFTTERKSVAEEVFSTHDHLDAEEVLKKLKSTGSKASRATVYRTLDLLVESGLVEKIDLGEGRSAYEHTAGHPHHDHLVCTACGEVQEFEEPLIEQLQEWACEKAGFKAIGHSLNIYGWCAKCKLAVKA</sequence>
<evidence type="ECO:0000313" key="13">
    <source>
        <dbReference type="EMBL" id="OFW35068.1"/>
    </source>
</evidence>
<feature type="binding site" evidence="11">
    <location>
        <position position="141"/>
    </location>
    <ligand>
        <name>Zn(2+)</name>
        <dbReference type="ChEBI" id="CHEBI:29105"/>
    </ligand>
</feature>
<dbReference type="Gene3D" id="1.10.10.10">
    <property type="entry name" value="Winged helix-like DNA-binding domain superfamily/Winged helix DNA-binding domain"/>
    <property type="match status" value="1"/>
</dbReference>
<proteinExistence type="inferred from homology"/>
<feature type="binding site" evidence="12">
    <location>
        <position position="97"/>
    </location>
    <ligand>
        <name>Fe cation</name>
        <dbReference type="ChEBI" id="CHEBI:24875"/>
    </ligand>
</feature>
<gene>
    <name evidence="13" type="ORF">A2074_07435</name>
</gene>
<dbReference type="GO" id="GO:1900376">
    <property type="term" value="P:regulation of secondary metabolite biosynthetic process"/>
    <property type="evidence" value="ECO:0007669"/>
    <property type="project" value="TreeGrafter"/>
</dbReference>
<dbReference type="EMBL" id="MELI01000024">
    <property type="protein sequence ID" value="OFW35068.1"/>
    <property type="molecule type" value="Genomic_DNA"/>
</dbReference>
<dbReference type="GO" id="GO:0003700">
    <property type="term" value="F:DNA-binding transcription factor activity"/>
    <property type="evidence" value="ECO:0007669"/>
    <property type="project" value="InterPro"/>
</dbReference>
<evidence type="ECO:0000256" key="2">
    <source>
        <dbReference type="ARBA" id="ARBA00007957"/>
    </source>
</evidence>
<feature type="binding site" evidence="12">
    <location>
        <position position="116"/>
    </location>
    <ligand>
        <name>Fe cation</name>
        <dbReference type="ChEBI" id="CHEBI:24875"/>
    </ligand>
</feature>
<evidence type="ECO:0008006" key="15">
    <source>
        <dbReference type="Google" id="ProtNLM"/>
    </source>
</evidence>
<feature type="binding site" evidence="12">
    <location>
        <position position="133"/>
    </location>
    <ligand>
        <name>Fe cation</name>
        <dbReference type="ChEBI" id="CHEBI:24875"/>
    </ligand>
</feature>
<comment type="similarity">
    <text evidence="2">Belongs to the Fur family.</text>
</comment>
<dbReference type="Proteomes" id="UP000178086">
    <property type="component" value="Unassembled WGS sequence"/>
</dbReference>
<dbReference type="InterPro" id="IPR043135">
    <property type="entry name" value="Fur_C"/>
</dbReference>
<evidence type="ECO:0000256" key="7">
    <source>
        <dbReference type="ARBA" id="ARBA00022833"/>
    </source>
</evidence>
<dbReference type="GO" id="GO:0005829">
    <property type="term" value="C:cytosol"/>
    <property type="evidence" value="ECO:0007669"/>
    <property type="project" value="TreeGrafter"/>
</dbReference>
<evidence type="ECO:0000256" key="3">
    <source>
        <dbReference type="ARBA" id="ARBA00011738"/>
    </source>
</evidence>
<feature type="binding site" evidence="11">
    <location>
        <position position="144"/>
    </location>
    <ligand>
        <name>Zn(2+)</name>
        <dbReference type="ChEBI" id="CHEBI:29105"/>
    </ligand>
</feature>
<dbReference type="SUPFAM" id="SSF46785">
    <property type="entry name" value="Winged helix' DNA-binding domain"/>
    <property type="match status" value="1"/>
</dbReference>
<evidence type="ECO:0000256" key="4">
    <source>
        <dbReference type="ARBA" id="ARBA00022490"/>
    </source>
</evidence>
<comment type="subunit">
    <text evidence="3">Homodimer.</text>
</comment>
<evidence type="ECO:0000256" key="12">
    <source>
        <dbReference type="PIRSR" id="PIRSR602481-2"/>
    </source>
</evidence>